<dbReference type="AlphaFoldDB" id="H8Z7I4"/>
<reference evidence="18" key="1">
    <citation type="submission" date="2011-06" db="EMBL/GenBank/DDBJ databases">
        <authorList>
            <consortium name="US DOE Joint Genome Institute (JGI-PGF)"/>
            <person name="Lucas S."/>
            <person name="Han J."/>
            <person name="Lapidus A."/>
            <person name="Cheng J.-F."/>
            <person name="Goodwin L."/>
            <person name="Pitluck S."/>
            <person name="Peters L."/>
            <person name="Land M.L."/>
            <person name="Hauser L."/>
            <person name="Vogl K."/>
            <person name="Liu Z."/>
            <person name="Overmann J."/>
            <person name="Frigaard N.-U."/>
            <person name="Bryant D.A."/>
            <person name="Woyke T.J."/>
        </authorList>
    </citation>
    <scope>NUCLEOTIDE SEQUENCE [LARGE SCALE GENOMIC DNA]</scope>
    <source>
        <strain evidence="18">970</strain>
    </source>
</reference>
<evidence type="ECO:0000259" key="14">
    <source>
        <dbReference type="PROSITE" id="PS50151"/>
    </source>
</evidence>
<dbReference type="InterPro" id="IPR035901">
    <property type="entry name" value="GIY-YIG_endonuc_sf"/>
</dbReference>
<keyword evidence="5 13" id="KW-0267">Excision nuclease</keyword>
<evidence type="ECO:0000256" key="12">
    <source>
        <dbReference type="ARBA" id="ARBA00077138"/>
    </source>
</evidence>
<dbReference type="Proteomes" id="UP000002964">
    <property type="component" value="Unassembled WGS sequence"/>
</dbReference>
<dbReference type="InterPro" id="IPR001162">
    <property type="entry name" value="UvrC_RNase_H_dom"/>
</dbReference>
<dbReference type="STRING" id="631362.Thi970DRAFT_04588"/>
<evidence type="ECO:0000256" key="8">
    <source>
        <dbReference type="ARBA" id="ARBA00059452"/>
    </source>
</evidence>
<dbReference type="Pfam" id="PF14520">
    <property type="entry name" value="HHH_5"/>
    <property type="match status" value="1"/>
</dbReference>
<keyword evidence="3 13" id="KW-0227">DNA damage</keyword>
<gene>
    <name evidence="13" type="primary">uvrC</name>
    <name evidence="17" type="ORF">Thi970DRAFT_04588</name>
</gene>
<dbReference type="InterPro" id="IPR047296">
    <property type="entry name" value="GIY-YIG_UvrC_Cho"/>
</dbReference>
<dbReference type="InterPro" id="IPR004791">
    <property type="entry name" value="UvrC"/>
</dbReference>
<dbReference type="NCBIfam" id="TIGR00194">
    <property type="entry name" value="uvrC"/>
    <property type="match status" value="1"/>
</dbReference>
<keyword evidence="18" id="KW-1185">Reference proteome</keyword>
<dbReference type="EMBL" id="JH603170">
    <property type="protein sequence ID" value="EIC20914.1"/>
    <property type="molecule type" value="Genomic_DNA"/>
</dbReference>
<sequence>MLTDEARRALLARIPSQPGVYRMLDAEGTVLYVGKAKELKRRVSSYFSRSLNHRLQVMVARIADIQITVTRTEGEALLLEADLIKSHQPRFNVLLRDDKSYPFIYLSTQDAFPRLAFYRGSRKGKGRYFGPYPSASAVRETLQLLQKIFPVRQCRDSFFRNRSRPCLQYQIKRCTAPCVGLISEPDYAEDVARSIKFLDGRTDEVIRELGERMDEAAAALEFERAAVLRDQIATLGRIQQRQYVTASGGDLDILACATEAGVHCVQVFFIRAGHNLGNKSFFPKAPLDATPETVMAGFLTQFYADKPIAPELLVSHAPEEQEFLETAFAQRAGRRVAIRHPLRGERAQWLKMAQSNAELALKSRLGSRSGYNQRLEALRELLKLDEQPRRMECFDISHTQGELTVASCVVFDDEGPRKSDYRRFNIDGIAPGDDYAAMAQALGRRYKRIKDGEVPVPDLLFIDGGRGQLNAAVGILEELGIQGVRLVGVAKGPDRKPGAEQLWQPHQRHAIIAPADSPAMHLIQQIRDEAHRFAITGHRQRRDKARRTSVLEDIPGVGAKRRASLLRAFGGLRGLRRASADDIARVDGISTVLAEQIHQAVHQELGG</sequence>
<dbReference type="SUPFAM" id="SSF82771">
    <property type="entry name" value="GIY-YIG endonuclease"/>
    <property type="match status" value="1"/>
</dbReference>
<evidence type="ECO:0000256" key="5">
    <source>
        <dbReference type="ARBA" id="ARBA00022881"/>
    </source>
</evidence>
<dbReference type="InterPro" id="IPR010994">
    <property type="entry name" value="RuvA_2-like"/>
</dbReference>
<dbReference type="PROSITE" id="PS50151">
    <property type="entry name" value="UVR"/>
    <property type="match status" value="1"/>
</dbReference>
<evidence type="ECO:0000256" key="11">
    <source>
        <dbReference type="ARBA" id="ARBA00067419"/>
    </source>
</evidence>
<dbReference type="PANTHER" id="PTHR30562:SF1">
    <property type="entry name" value="UVRABC SYSTEM PROTEIN C"/>
    <property type="match status" value="1"/>
</dbReference>
<dbReference type="eggNOG" id="COG0322">
    <property type="taxonomic scope" value="Bacteria"/>
</dbReference>
<evidence type="ECO:0000256" key="10">
    <source>
        <dbReference type="ARBA" id="ARBA00062841"/>
    </source>
</evidence>
<comment type="subunit">
    <text evidence="10 13">Interacts with UvrB in an incision complex.</text>
</comment>
<dbReference type="InterPro" id="IPR050066">
    <property type="entry name" value="UvrABC_protein_C"/>
</dbReference>
<dbReference type="FunFam" id="1.10.150.20:FF:000005">
    <property type="entry name" value="UvrABC system protein C"/>
    <property type="match status" value="1"/>
</dbReference>
<evidence type="ECO:0000259" key="16">
    <source>
        <dbReference type="PROSITE" id="PS50165"/>
    </source>
</evidence>
<dbReference type="InterPro" id="IPR036876">
    <property type="entry name" value="UVR_dom_sf"/>
</dbReference>
<dbReference type="SUPFAM" id="SSF47781">
    <property type="entry name" value="RuvA domain 2-like"/>
    <property type="match status" value="1"/>
</dbReference>
<evidence type="ECO:0000256" key="1">
    <source>
        <dbReference type="ARBA" id="ARBA00004496"/>
    </source>
</evidence>
<dbReference type="InterPro" id="IPR038476">
    <property type="entry name" value="UvrC_RNase_H_dom_sf"/>
</dbReference>
<dbReference type="RefSeq" id="WP_009151317.1">
    <property type="nucleotide sequence ID" value="NZ_CP121471.1"/>
</dbReference>
<dbReference type="Gene3D" id="1.10.150.20">
    <property type="entry name" value="5' to 3' exonuclease, C-terminal subdomain"/>
    <property type="match status" value="1"/>
</dbReference>
<dbReference type="Pfam" id="PF22920">
    <property type="entry name" value="UvrC_RNaseH"/>
    <property type="match status" value="1"/>
</dbReference>
<dbReference type="GO" id="GO:0003677">
    <property type="term" value="F:DNA binding"/>
    <property type="evidence" value="ECO:0007669"/>
    <property type="project" value="UniProtKB-UniRule"/>
</dbReference>
<dbReference type="PANTHER" id="PTHR30562">
    <property type="entry name" value="UVRC/OXIDOREDUCTASE"/>
    <property type="match status" value="1"/>
</dbReference>
<feature type="domain" description="UVR" evidence="14">
    <location>
        <begin position="203"/>
        <end position="238"/>
    </location>
</feature>
<dbReference type="Pfam" id="PF02151">
    <property type="entry name" value="UVR"/>
    <property type="match status" value="1"/>
</dbReference>
<accession>H8Z7I4</accession>
<dbReference type="NCBIfam" id="NF001824">
    <property type="entry name" value="PRK00558.1-5"/>
    <property type="match status" value="1"/>
</dbReference>
<dbReference type="HAMAP" id="MF_00203">
    <property type="entry name" value="UvrC"/>
    <property type="match status" value="1"/>
</dbReference>
<dbReference type="InterPro" id="IPR000305">
    <property type="entry name" value="GIY-YIG_endonuc"/>
</dbReference>
<dbReference type="GO" id="GO:0009381">
    <property type="term" value="F:excinuclease ABC activity"/>
    <property type="evidence" value="ECO:0007669"/>
    <property type="project" value="UniProtKB-UniRule"/>
</dbReference>
<dbReference type="Gene3D" id="4.10.860.10">
    <property type="entry name" value="UVR domain"/>
    <property type="match status" value="1"/>
</dbReference>
<evidence type="ECO:0000256" key="9">
    <source>
        <dbReference type="ARBA" id="ARBA00061531"/>
    </source>
</evidence>
<evidence type="ECO:0000256" key="2">
    <source>
        <dbReference type="ARBA" id="ARBA00022490"/>
    </source>
</evidence>
<dbReference type="Pfam" id="PF01541">
    <property type="entry name" value="GIY-YIG"/>
    <property type="match status" value="1"/>
</dbReference>
<evidence type="ECO:0000256" key="4">
    <source>
        <dbReference type="ARBA" id="ARBA00022769"/>
    </source>
</evidence>
<evidence type="ECO:0000256" key="13">
    <source>
        <dbReference type="HAMAP-Rule" id="MF_00203"/>
    </source>
</evidence>
<keyword evidence="4 13" id="KW-0228">DNA excision</keyword>
<dbReference type="PROSITE" id="PS50164">
    <property type="entry name" value="GIY_YIG"/>
    <property type="match status" value="1"/>
</dbReference>
<dbReference type="CDD" id="cd10434">
    <property type="entry name" value="GIY-YIG_UvrC_Cho"/>
    <property type="match status" value="1"/>
</dbReference>
<proteinExistence type="inferred from homology"/>
<keyword evidence="2 13" id="KW-0963">Cytoplasm</keyword>
<feature type="domain" description="UvrC family homology region profile" evidence="16">
    <location>
        <begin position="253"/>
        <end position="476"/>
    </location>
</feature>
<dbReference type="FunFam" id="3.30.420.340:FF:000001">
    <property type="entry name" value="UvrABC system protein C"/>
    <property type="match status" value="1"/>
</dbReference>
<dbReference type="Gene3D" id="3.30.420.340">
    <property type="entry name" value="UvrC, RNAse H endonuclease domain"/>
    <property type="match status" value="1"/>
</dbReference>
<dbReference type="PROSITE" id="PS50165">
    <property type="entry name" value="UVRC"/>
    <property type="match status" value="1"/>
</dbReference>
<evidence type="ECO:0000256" key="3">
    <source>
        <dbReference type="ARBA" id="ARBA00022763"/>
    </source>
</evidence>
<name>H8Z7I4_9GAMM</name>
<dbReference type="HOGENOM" id="CLU_014841_3_0_6"/>
<organism evidence="17 18">
    <name type="scientific">Thiorhodovibrio frisius</name>
    <dbReference type="NCBI Taxonomy" id="631362"/>
    <lineage>
        <taxon>Bacteria</taxon>
        <taxon>Pseudomonadati</taxon>
        <taxon>Pseudomonadota</taxon>
        <taxon>Gammaproteobacteria</taxon>
        <taxon>Chromatiales</taxon>
        <taxon>Chromatiaceae</taxon>
        <taxon>Thiorhodovibrio</taxon>
    </lineage>
</organism>
<keyword evidence="6 13" id="KW-0234">DNA repair</keyword>
<dbReference type="GO" id="GO:0009380">
    <property type="term" value="C:excinuclease repair complex"/>
    <property type="evidence" value="ECO:0007669"/>
    <property type="project" value="InterPro"/>
</dbReference>
<dbReference type="GO" id="GO:0005737">
    <property type="term" value="C:cytoplasm"/>
    <property type="evidence" value="ECO:0007669"/>
    <property type="project" value="UniProtKB-SubCell"/>
</dbReference>
<dbReference type="InterPro" id="IPR001943">
    <property type="entry name" value="UVR_dom"/>
</dbReference>
<dbReference type="Pfam" id="PF08459">
    <property type="entry name" value="UvrC_RNaseH_dom"/>
    <property type="match status" value="1"/>
</dbReference>
<dbReference type="Gene3D" id="3.40.1440.10">
    <property type="entry name" value="GIY-YIG endonuclease"/>
    <property type="match status" value="1"/>
</dbReference>
<dbReference type="GO" id="GO:0009432">
    <property type="term" value="P:SOS response"/>
    <property type="evidence" value="ECO:0007669"/>
    <property type="project" value="UniProtKB-UniRule"/>
</dbReference>
<comment type="function">
    <text evidence="8 13">The UvrABC repair system catalyzes the recognition and processing of DNA lesions. UvrC both incises the 5' and 3' sides of the lesion. The N-terminal half is responsible for the 3' incision and the C-terminal half is responsible for the 5' incision.</text>
</comment>
<reference evidence="17 18" key="2">
    <citation type="submission" date="2011-11" db="EMBL/GenBank/DDBJ databases">
        <authorList>
            <consortium name="US DOE Joint Genome Institute"/>
            <person name="Lucas S."/>
            <person name="Han J."/>
            <person name="Lapidus A."/>
            <person name="Cheng J.-F."/>
            <person name="Goodwin L."/>
            <person name="Pitluck S."/>
            <person name="Peters L."/>
            <person name="Ovchinnikova G."/>
            <person name="Zhang X."/>
            <person name="Detter J.C."/>
            <person name="Han C."/>
            <person name="Tapia R."/>
            <person name="Land M."/>
            <person name="Hauser L."/>
            <person name="Kyrpides N."/>
            <person name="Ivanova N."/>
            <person name="Pagani I."/>
            <person name="Vogl K."/>
            <person name="Liu Z."/>
            <person name="Overmann J."/>
            <person name="Frigaard N.-U."/>
            <person name="Bryant D."/>
            <person name="Woyke T."/>
        </authorList>
    </citation>
    <scope>NUCLEOTIDE SEQUENCE [LARGE SCALE GENOMIC DNA]</scope>
    <source>
        <strain evidence="17 18">970</strain>
    </source>
</reference>
<protein>
    <recommendedName>
        <fullName evidence="11 13">UvrABC system protein C</fullName>
        <shortName evidence="13">Protein UvrC</shortName>
    </recommendedName>
    <alternativeName>
        <fullName evidence="12 13">Excinuclease ABC subunit C</fullName>
    </alternativeName>
</protein>
<feature type="domain" description="GIY-YIG" evidence="15">
    <location>
        <begin position="16"/>
        <end position="93"/>
    </location>
</feature>
<dbReference type="GO" id="GO:0006289">
    <property type="term" value="P:nucleotide-excision repair"/>
    <property type="evidence" value="ECO:0007669"/>
    <property type="project" value="UniProtKB-UniRule"/>
</dbReference>
<evidence type="ECO:0000256" key="7">
    <source>
        <dbReference type="ARBA" id="ARBA00023236"/>
    </source>
</evidence>
<dbReference type="FunFam" id="3.40.1440.10:FF:000001">
    <property type="entry name" value="UvrABC system protein C"/>
    <property type="match status" value="1"/>
</dbReference>
<keyword evidence="7 13" id="KW-0742">SOS response</keyword>
<dbReference type="SUPFAM" id="SSF46600">
    <property type="entry name" value="C-terminal UvrC-binding domain of UvrB"/>
    <property type="match status" value="1"/>
</dbReference>
<evidence type="ECO:0000313" key="18">
    <source>
        <dbReference type="Proteomes" id="UP000002964"/>
    </source>
</evidence>
<comment type="subcellular location">
    <subcellularLocation>
        <location evidence="1 13">Cytoplasm</location>
    </subcellularLocation>
</comment>
<evidence type="ECO:0000256" key="6">
    <source>
        <dbReference type="ARBA" id="ARBA00023204"/>
    </source>
</evidence>
<comment type="similarity">
    <text evidence="9 13">Belongs to the UvrC family.</text>
</comment>
<evidence type="ECO:0000313" key="17">
    <source>
        <dbReference type="EMBL" id="EIC20914.1"/>
    </source>
</evidence>
<evidence type="ECO:0000259" key="15">
    <source>
        <dbReference type="PROSITE" id="PS50164"/>
    </source>
</evidence>
<dbReference type="SMART" id="SM00465">
    <property type="entry name" value="GIYc"/>
    <property type="match status" value="1"/>
</dbReference>